<evidence type="ECO:0000256" key="2">
    <source>
        <dbReference type="ARBA" id="ARBA00022692"/>
    </source>
</evidence>
<gene>
    <name evidence="8" type="primary">20217229</name>
    <name evidence="7" type="ORF">HELRODRAFT_91402</name>
</gene>
<protein>
    <recommendedName>
        <fullName evidence="10">Transmembrane protein 184B</fullName>
    </recommendedName>
</protein>
<comment type="subcellular location">
    <subcellularLocation>
        <location evidence="1">Membrane</location>
        <topology evidence="1">Multi-pass membrane protein</topology>
    </subcellularLocation>
</comment>
<reference evidence="8" key="3">
    <citation type="submission" date="2015-06" db="UniProtKB">
        <authorList>
            <consortium name="EnsemblMetazoa"/>
        </authorList>
    </citation>
    <scope>IDENTIFICATION</scope>
</reference>
<dbReference type="Pfam" id="PF03619">
    <property type="entry name" value="Solute_trans_a"/>
    <property type="match status" value="1"/>
</dbReference>
<evidence type="ECO:0000256" key="4">
    <source>
        <dbReference type="ARBA" id="ARBA00023136"/>
    </source>
</evidence>
<evidence type="ECO:0000313" key="9">
    <source>
        <dbReference type="Proteomes" id="UP000015101"/>
    </source>
</evidence>
<feature type="transmembrane region" description="Helical" evidence="6">
    <location>
        <begin position="210"/>
        <end position="234"/>
    </location>
</feature>
<dbReference type="CTD" id="20217229"/>
<feature type="transmembrane region" description="Helical" evidence="6">
    <location>
        <begin position="254"/>
        <end position="277"/>
    </location>
</feature>
<dbReference type="GO" id="GO:0022857">
    <property type="term" value="F:transmembrane transporter activity"/>
    <property type="evidence" value="ECO:0000318"/>
    <property type="project" value="GO_Central"/>
</dbReference>
<feature type="transmembrane region" description="Helical" evidence="6">
    <location>
        <begin position="45"/>
        <end position="67"/>
    </location>
</feature>
<dbReference type="AlphaFoldDB" id="T1G832"/>
<organism evidence="8 9">
    <name type="scientific">Helobdella robusta</name>
    <name type="common">Californian leech</name>
    <dbReference type="NCBI Taxonomy" id="6412"/>
    <lineage>
        <taxon>Eukaryota</taxon>
        <taxon>Metazoa</taxon>
        <taxon>Spiralia</taxon>
        <taxon>Lophotrochozoa</taxon>
        <taxon>Annelida</taxon>
        <taxon>Clitellata</taxon>
        <taxon>Hirudinea</taxon>
        <taxon>Rhynchobdellida</taxon>
        <taxon>Glossiphoniidae</taxon>
        <taxon>Helobdella</taxon>
    </lineage>
</organism>
<dbReference type="EMBL" id="AMQM01008643">
    <property type="status" value="NOT_ANNOTATED_CDS"/>
    <property type="molecule type" value="Genomic_DNA"/>
</dbReference>
<dbReference type="InterPro" id="IPR005178">
    <property type="entry name" value="Ostalpha/TMEM184C"/>
</dbReference>
<evidence type="ECO:0000256" key="5">
    <source>
        <dbReference type="SAM" id="MobiDB-lite"/>
    </source>
</evidence>
<dbReference type="OrthoDB" id="5348404at2759"/>
<evidence type="ECO:0000256" key="3">
    <source>
        <dbReference type="ARBA" id="ARBA00022989"/>
    </source>
</evidence>
<keyword evidence="4 6" id="KW-0472">Membrane</keyword>
<dbReference type="RefSeq" id="XP_009010497.1">
    <property type="nucleotide sequence ID" value="XM_009012249.1"/>
</dbReference>
<feature type="transmembrane region" description="Helical" evidence="6">
    <location>
        <begin position="141"/>
        <end position="163"/>
    </location>
</feature>
<dbReference type="HOGENOM" id="CLU_012923_3_0_1"/>
<keyword evidence="3 6" id="KW-1133">Transmembrane helix</keyword>
<dbReference type="EMBL" id="KB095818">
    <property type="protein sequence ID" value="ESO11429.1"/>
    <property type="molecule type" value="Genomic_DNA"/>
</dbReference>
<feature type="compositionally biased region" description="Gly residues" evidence="5">
    <location>
        <begin position="353"/>
        <end position="366"/>
    </location>
</feature>
<sequence length="377" mass="42197">MLKIFLQTSLAQTLAGIFSFAAIFITGWQIFSHLYYYTCPNEQRWIVRVLLIVPIYAFDSWLSLLFFSHEEFYVYLNTIRDCYEALVIYSFLSLCYEYLGGESSIMAEIHGKLIRSGLCRCSCCFIGHQYTIGFLRFCKRATLQFCIVKPLMAIITLILQPLGHYKDGDFSVHSGYLYITIVYNISASLALYALLLFYESISELLTSHDPVLKFLAVKSVVFLSFWQGMLLAILEKAGFISPVFSDEGKLAIGTGTVAAGYQNFICCLEMVLAALLYKRAFPVEKYSASVLSNRTVSLQSISSNLKETMNPRDIMADAVHNFHPNYQHYTQHEPSGHDNSSGSRDGGYDSSIGGRGGYDGGIGSRGGATSIRGYFSK</sequence>
<name>T1G832_HELRO</name>
<reference evidence="7 9" key="2">
    <citation type="journal article" date="2013" name="Nature">
        <title>Insights into bilaterian evolution from three spiralian genomes.</title>
        <authorList>
            <person name="Simakov O."/>
            <person name="Marletaz F."/>
            <person name="Cho S.J."/>
            <person name="Edsinger-Gonzales E."/>
            <person name="Havlak P."/>
            <person name="Hellsten U."/>
            <person name="Kuo D.H."/>
            <person name="Larsson T."/>
            <person name="Lv J."/>
            <person name="Arendt D."/>
            <person name="Savage R."/>
            <person name="Osoegawa K."/>
            <person name="de Jong P."/>
            <person name="Grimwood J."/>
            <person name="Chapman J.A."/>
            <person name="Shapiro H."/>
            <person name="Aerts A."/>
            <person name="Otillar R.P."/>
            <person name="Terry A.Y."/>
            <person name="Boore J.L."/>
            <person name="Grigoriev I.V."/>
            <person name="Lindberg D.R."/>
            <person name="Seaver E.C."/>
            <person name="Weisblat D.A."/>
            <person name="Putnam N.H."/>
            <person name="Rokhsar D.S."/>
        </authorList>
    </citation>
    <scope>NUCLEOTIDE SEQUENCE</scope>
</reference>
<dbReference type="GO" id="GO:0016020">
    <property type="term" value="C:membrane"/>
    <property type="evidence" value="ECO:0000318"/>
    <property type="project" value="GO_Central"/>
</dbReference>
<reference evidence="9" key="1">
    <citation type="submission" date="2012-12" db="EMBL/GenBank/DDBJ databases">
        <authorList>
            <person name="Hellsten U."/>
            <person name="Grimwood J."/>
            <person name="Chapman J.A."/>
            <person name="Shapiro H."/>
            <person name="Aerts A."/>
            <person name="Otillar R.P."/>
            <person name="Terry A.Y."/>
            <person name="Boore J.L."/>
            <person name="Simakov O."/>
            <person name="Marletaz F."/>
            <person name="Cho S.-J."/>
            <person name="Edsinger-Gonzales E."/>
            <person name="Havlak P."/>
            <person name="Kuo D.-H."/>
            <person name="Larsson T."/>
            <person name="Lv J."/>
            <person name="Arendt D."/>
            <person name="Savage R."/>
            <person name="Osoegawa K."/>
            <person name="de Jong P."/>
            <person name="Lindberg D.R."/>
            <person name="Seaver E.C."/>
            <person name="Weisblat D.A."/>
            <person name="Putnam N.H."/>
            <person name="Grigoriev I.V."/>
            <person name="Rokhsar D.S."/>
        </authorList>
    </citation>
    <scope>NUCLEOTIDE SEQUENCE</scope>
</reference>
<dbReference type="STRING" id="6412.T1G832"/>
<feature type="compositionally biased region" description="Low complexity" evidence="5">
    <location>
        <begin position="340"/>
        <end position="352"/>
    </location>
</feature>
<accession>T1G832</accession>
<evidence type="ECO:0000313" key="8">
    <source>
        <dbReference type="EnsemblMetazoa" id="HelroP91402"/>
    </source>
</evidence>
<dbReference type="eggNOG" id="KOG2641">
    <property type="taxonomic scope" value="Eukaryota"/>
</dbReference>
<keyword evidence="9" id="KW-1185">Reference proteome</keyword>
<dbReference type="Proteomes" id="UP000015101">
    <property type="component" value="Unassembled WGS sequence"/>
</dbReference>
<feature type="region of interest" description="Disordered" evidence="5">
    <location>
        <begin position="326"/>
        <end position="377"/>
    </location>
</feature>
<proteinExistence type="predicted"/>
<evidence type="ECO:0008006" key="10">
    <source>
        <dbReference type="Google" id="ProtNLM"/>
    </source>
</evidence>
<dbReference type="PANTHER" id="PTHR23423">
    <property type="entry name" value="ORGANIC SOLUTE TRANSPORTER-RELATED"/>
    <property type="match status" value="1"/>
</dbReference>
<evidence type="ECO:0000256" key="6">
    <source>
        <dbReference type="SAM" id="Phobius"/>
    </source>
</evidence>
<feature type="transmembrane region" description="Helical" evidence="6">
    <location>
        <begin position="175"/>
        <end position="198"/>
    </location>
</feature>
<keyword evidence="2 6" id="KW-0812">Transmembrane</keyword>
<dbReference type="EnsemblMetazoa" id="HelroT91402">
    <property type="protein sequence ID" value="HelroP91402"/>
    <property type="gene ID" value="HelroG91402"/>
</dbReference>
<evidence type="ECO:0000256" key="1">
    <source>
        <dbReference type="ARBA" id="ARBA00004141"/>
    </source>
</evidence>
<dbReference type="GeneID" id="20217229"/>
<dbReference type="KEGG" id="hro:HELRODRAFT_91402"/>
<dbReference type="SMART" id="SM01417">
    <property type="entry name" value="Solute_trans_a"/>
    <property type="match status" value="1"/>
</dbReference>
<evidence type="ECO:0000313" key="7">
    <source>
        <dbReference type="EMBL" id="ESO11429.1"/>
    </source>
</evidence>
<dbReference type="OMA" id="CIKLIVM"/>
<dbReference type="InParanoid" id="T1G832"/>